<dbReference type="PANTHER" id="PTHR24096">
    <property type="entry name" value="LONG-CHAIN-FATTY-ACID--COA LIGASE"/>
    <property type="match status" value="1"/>
</dbReference>
<dbReference type="GO" id="GO:0016405">
    <property type="term" value="F:CoA-ligase activity"/>
    <property type="evidence" value="ECO:0007669"/>
    <property type="project" value="TreeGrafter"/>
</dbReference>
<organism evidence="3 4">
    <name type="scientific">Epicoccum nigrum</name>
    <name type="common">Soil fungus</name>
    <name type="synonym">Epicoccum purpurascens</name>
    <dbReference type="NCBI Taxonomy" id="105696"/>
    <lineage>
        <taxon>Eukaryota</taxon>
        <taxon>Fungi</taxon>
        <taxon>Dikarya</taxon>
        <taxon>Ascomycota</taxon>
        <taxon>Pezizomycotina</taxon>
        <taxon>Dothideomycetes</taxon>
        <taxon>Pleosporomycetidae</taxon>
        <taxon>Pleosporales</taxon>
        <taxon>Pleosporineae</taxon>
        <taxon>Didymellaceae</taxon>
        <taxon>Epicoccum</taxon>
    </lineage>
</organism>
<gene>
    <name evidence="3" type="ORF">B5807_12120</name>
</gene>
<dbReference type="Gene3D" id="3.40.50.980">
    <property type="match status" value="2"/>
</dbReference>
<evidence type="ECO:0000313" key="3">
    <source>
        <dbReference type="EMBL" id="OSS43272.1"/>
    </source>
</evidence>
<dbReference type="Proteomes" id="UP000193240">
    <property type="component" value="Unassembled WGS sequence"/>
</dbReference>
<evidence type="ECO:0000259" key="1">
    <source>
        <dbReference type="Pfam" id="PF00501"/>
    </source>
</evidence>
<dbReference type="SUPFAM" id="SSF56801">
    <property type="entry name" value="Acetyl-CoA synthetase-like"/>
    <property type="match status" value="1"/>
</dbReference>
<evidence type="ECO:0000313" key="4">
    <source>
        <dbReference type="Proteomes" id="UP000193240"/>
    </source>
</evidence>
<feature type="domain" description="AMP-dependent synthetase/ligase" evidence="1">
    <location>
        <begin position="56"/>
        <end position="427"/>
    </location>
</feature>
<dbReference type="Pfam" id="PF13193">
    <property type="entry name" value="AMP-binding_C"/>
    <property type="match status" value="1"/>
</dbReference>
<keyword evidence="4" id="KW-1185">Reference proteome</keyword>
<dbReference type="STRING" id="105696.A0A1Y2LID6"/>
<dbReference type="Gene3D" id="3.30.300.30">
    <property type="match status" value="1"/>
</dbReference>
<reference evidence="3 4" key="1">
    <citation type="journal article" date="2017" name="Genome Announc.">
        <title>Genome sequence of the saprophytic ascomycete Epicoccum nigrum ICMP 19927 strain isolated from New Zealand.</title>
        <authorList>
            <person name="Fokin M."/>
            <person name="Fleetwood D."/>
            <person name="Weir B.S."/>
            <person name="Villas-Boas S.G."/>
        </authorList>
    </citation>
    <scope>NUCLEOTIDE SEQUENCE [LARGE SCALE GENOMIC DNA]</scope>
    <source>
        <strain evidence="3 4">ICMP 19927</strain>
    </source>
</reference>
<dbReference type="Pfam" id="PF00501">
    <property type="entry name" value="AMP-binding"/>
    <property type="match status" value="1"/>
</dbReference>
<dbReference type="OMA" id="QCAYLCF"/>
<name>A0A1Y2LID6_EPING</name>
<feature type="domain" description="AMP-binding enzyme C-terminal" evidence="2">
    <location>
        <begin position="481"/>
        <end position="564"/>
    </location>
</feature>
<evidence type="ECO:0008006" key="5">
    <source>
        <dbReference type="Google" id="ProtNLM"/>
    </source>
</evidence>
<dbReference type="EMBL" id="KZ107877">
    <property type="protein sequence ID" value="OSS43272.1"/>
    <property type="molecule type" value="Genomic_DNA"/>
</dbReference>
<proteinExistence type="predicted"/>
<dbReference type="InterPro" id="IPR045851">
    <property type="entry name" value="AMP-bd_C_sf"/>
</dbReference>
<dbReference type="InterPro" id="IPR020845">
    <property type="entry name" value="AMP-binding_CS"/>
</dbReference>
<dbReference type="PANTHER" id="PTHR24096:SF422">
    <property type="entry name" value="BCDNA.GH02901"/>
    <property type="match status" value="1"/>
</dbReference>
<dbReference type="InterPro" id="IPR000873">
    <property type="entry name" value="AMP-dep_synth/lig_dom"/>
</dbReference>
<accession>A0A1Y2LID6</accession>
<dbReference type="InParanoid" id="A0A1Y2LID6"/>
<dbReference type="Gene3D" id="2.30.38.10">
    <property type="entry name" value="Luciferase, Domain 3"/>
    <property type="match status" value="1"/>
</dbReference>
<dbReference type="InterPro" id="IPR025110">
    <property type="entry name" value="AMP-bd_C"/>
</dbReference>
<evidence type="ECO:0000259" key="2">
    <source>
        <dbReference type="Pfam" id="PF13193"/>
    </source>
</evidence>
<dbReference type="PROSITE" id="PS00455">
    <property type="entry name" value="AMP_BINDING"/>
    <property type="match status" value="1"/>
</dbReference>
<sequence>MVFTTPTWAPHLPFDPPDTIPIHQFQFDEKYGRCPFRFSRNPFTCALSGTTNSVLEIKLRIDHLARGLAKNMGWSTNVGCEWDKVVSIFSLNHIDYMVLTWAIQRLNGVCNPASASCTVEDLKHQLHDSRAKAIFTCKPLLSIALQAAVAVGIPTCCVYLIDRTAEDSNLIGAASGLKSVQDLVAQGSMESCLDEIMWQPGQGARQVAFLCYSSGTTGRPKGVCITHKNVIANVLQCSALDKARRDLKQMSEPANPYTENCLGILPMSHAYTISVLQLSIYRGDGTLVLPNPDLTACFRAISEHRIATLWLVPALIDMILKVRRIAIGYDLASVDNVVSGAAPLSEKTADALRIILPSCRIRQGYGLTEASTVICWTPDHDIWSGSVGSLLPGFEAKLILEDGSEVSEYGVSGELFVRSPSISMGYHSDLQSTQDTFLNGWLRTGDEAMICKSPLGNEHVVITDRIKDLIKVRGHQVSPSELENFLLTHPAVSECCVVPVSDARSGEVPKAFIVKNQQYCTRECDEEVIKHEIQGYVEKNQADYKRLAGGVEFLQILPRGPGGKLLRRILRGGSQNTTDEKSA</sequence>
<dbReference type="AlphaFoldDB" id="A0A1Y2LID6"/>
<protein>
    <recommendedName>
        <fullName evidence="5">AMP-dependent synthetase/ligase domain-containing protein</fullName>
    </recommendedName>
</protein>